<evidence type="ECO:0000313" key="3">
    <source>
        <dbReference type="Proteomes" id="UP000076871"/>
    </source>
</evidence>
<feature type="region of interest" description="Disordered" evidence="1">
    <location>
        <begin position="230"/>
        <end position="268"/>
    </location>
</feature>
<feature type="region of interest" description="Disordered" evidence="1">
    <location>
        <begin position="420"/>
        <end position="444"/>
    </location>
</feature>
<evidence type="ECO:0000313" key="2">
    <source>
        <dbReference type="EMBL" id="KZS99992.1"/>
    </source>
</evidence>
<gene>
    <name evidence="2" type="ORF">LAESUDRAFT_765027</name>
</gene>
<accession>A0A165B0D9</accession>
<dbReference type="RefSeq" id="XP_040757733.1">
    <property type="nucleotide sequence ID" value="XM_040913556.1"/>
</dbReference>
<dbReference type="Proteomes" id="UP000076871">
    <property type="component" value="Unassembled WGS sequence"/>
</dbReference>
<reference evidence="2 3" key="1">
    <citation type="journal article" date="2016" name="Mol. Biol. Evol.">
        <title>Comparative Genomics of Early-Diverging Mushroom-Forming Fungi Provides Insights into the Origins of Lignocellulose Decay Capabilities.</title>
        <authorList>
            <person name="Nagy L.G."/>
            <person name="Riley R."/>
            <person name="Tritt A."/>
            <person name="Adam C."/>
            <person name="Daum C."/>
            <person name="Floudas D."/>
            <person name="Sun H."/>
            <person name="Yadav J.S."/>
            <person name="Pangilinan J."/>
            <person name="Larsson K.H."/>
            <person name="Matsuura K."/>
            <person name="Barry K."/>
            <person name="Labutti K."/>
            <person name="Kuo R."/>
            <person name="Ohm R.A."/>
            <person name="Bhattacharya S.S."/>
            <person name="Shirouzu T."/>
            <person name="Yoshinaga Y."/>
            <person name="Martin F.M."/>
            <person name="Grigoriev I.V."/>
            <person name="Hibbett D.S."/>
        </authorList>
    </citation>
    <scope>NUCLEOTIDE SEQUENCE [LARGE SCALE GENOMIC DNA]</scope>
    <source>
        <strain evidence="2 3">93-53</strain>
    </source>
</reference>
<proteinExistence type="predicted"/>
<dbReference type="OrthoDB" id="2804412at2759"/>
<name>A0A165B0D9_9APHY</name>
<feature type="compositionally biased region" description="Polar residues" evidence="1">
    <location>
        <begin position="259"/>
        <end position="268"/>
    </location>
</feature>
<keyword evidence="3" id="KW-1185">Reference proteome</keyword>
<dbReference type="GeneID" id="63830584"/>
<feature type="compositionally biased region" description="Basic and acidic residues" evidence="1">
    <location>
        <begin position="427"/>
        <end position="444"/>
    </location>
</feature>
<organism evidence="2 3">
    <name type="scientific">Laetiporus sulphureus 93-53</name>
    <dbReference type="NCBI Taxonomy" id="1314785"/>
    <lineage>
        <taxon>Eukaryota</taxon>
        <taxon>Fungi</taxon>
        <taxon>Dikarya</taxon>
        <taxon>Basidiomycota</taxon>
        <taxon>Agaricomycotina</taxon>
        <taxon>Agaricomycetes</taxon>
        <taxon>Polyporales</taxon>
        <taxon>Laetiporus</taxon>
    </lineage>
</organism>
<dbReference type="EMBL" id="KV427702">
    <property type="protein sequence ID" value="KZS99992.1"/>
    <property type="molecule type" value="Genomic_DNA"/>
</dbReference>
<dbReference type="AlphaFoldDB" id="A0A165B0D9"/>
<protein>
    <submittedName>
        <fullName evidence="2">Uncharacterized protein</fullName>
    </submittedName>
</protein>
<sequence length="444" mass="49237">MPHSMPNATLPHEIYVEELSPCGHGYPLYRPEPTIFGEVLIGDVGFFEDGAFHRLFNATRPADGPKNNRCRVPDDLEQYPIPLGAVTTNADAIPVGILHSSGVRETERDASVMADGLGGTFKLECQRDKGALLILREPADRQKLARSASLPRYVARNIGHWRSFIRDECDIDLKVEDIIFVSGWSKTTEWALTSYAGGEWLVEIDFTANSDLQATALGRLPDRRDVTIYHRSGRSRSRVPTAEVADDKERRQPTRRHNGTSLSTTINYSQDPPRKDQCVFLHYFQVKQRAFSPVEAAAAVGPDTLDLDDVNNAESLTSGSPRYVNEPAEDSVIRKVPSGCKPYDPDDILLDYILEHSDAEWAVACDEDTEIISMGEEFPGDLVELLNALRPNIQTDSLGVGTFDHVMSVITSPTTTVAGTTEYSESLNEKTVEPDRRDKETDSG</sequence>
<dbReference type="STRING" id="1314785.A0A165B0D9"/>
<evidence type="ECO:0000256" key="1">
    <source>
        <dbReference type="SAM" id="MobiDB-lite"/>
    </source>
</evidence>
<dbReference type="InParanoid" id="A0A165B0D9"/>